<accession>A0ABY8H9V2</accession>
<evidence type="ECO:0008006" key="4">
    <source>
        <dbReference type="Google" id="ProtNLM"/>
    </source>
</evidence>
<name>A0ABY8H9V2_9MICC</name>
<organism evidence="2 3">
    <name type="scientific">Citricoccus muralis</name>
    <dbReference type="NCBI Taxonomy" id="169134"/>
    <lineage>
        <taxon>Bacteria</taxon>
        <taxon>Bacillati</taxon>
        <taxon>Actinomycetota</taxon>
        <taxon>Actinomycetes</taxon>
        <taxon>Micrococcales</taxon>
        <taxon>Micrococcaceae</taxon>
        <taxon>Citricoccus</taxon>
    </lineage>
</organism>
<reference evidence="2 3" key="1">
    <citation type="submission" date="2023-04" db="EMBL/GenBank/DDBJ databases">
        <title>Funneling lignin-derived compounds into biodiesel using alkali-halophilic Citricoccus sp. P2.</title>
        <authorList>
            <person name="Luo C.-B."/>
        </authorList>
    </citation>
    <scope>NUCLEOTIDE SEQUENCE [LARGE SCALE GENOMIC DNA]</scope>
    <source>
        <strain evidence="2 3">P2</strain>
    </source>
</reference>
<feature type="compositionally biased region" description="Basic residues" evidence="1">
    <location>
        <begin position="1"/>
        <end position="17"/>
    </location>
</feature>
<gene>
    <name evidence="2" type="ORF">P8192_06225</name>
</gene>
<evidence type="ECO:0000313" key="2">
    <source>
        <dbReference type="EMBL" id="WFP17696.1"/>
    </source>
</evidence>
<dbReference type="EMBL" id="CP121252">
    <property type="protein sequence ID" value="WFP17696.1"/>
    <property type="molecule type" value="Genomic_DNA"/>
</dbReference>
<evidence type="ECO:0000313" key="3">
    <source>
        <dbReference type="Proteomes" id="UP001219037"/>
    </source>
</evidence>
<dbReference type="RefSeq" id="WP_278159391.1">
    <property type="nucleotide sequence ID" value="NZ_CP121252.1"/>
</dbReference>
<feature type="region of interest" description="Disordered" evidence="1">
    <location>
        <begin position="1"/>
        <end position="43"/>
    </location>
</feature>
<evidence type="ECO:0000256" key="1">
    <source>
        <dbReference type="SAM" id="MobiDB-lite"/>
    </source>
</evidence>
<protein>
    <recommendedName>
        <fullName evidence="4">ATP/GTP-binding protein</fullName>
    </recommendedName>
</protein>
<keyword evidence="3" id="KW-1185">Reference proteome</keyword>
<dbReference type="Proteomes" id="UP001219037">
    <property type="component" value="Chromosome"/>
</dbReference>
<sequence length="119" mass="13754">MPRSNRPRRSSSSRRRGASPDRGQGTSRPGMPDGLNLRLGMDPGYHHESAADGDWHVRKIPAWRAVKDYTCPGCFRTIITGQAHLVAWRSDHLFGDEAAGEERRHWHLKCWENRRQDRR</sequence>
<proteinExistence type="predicted"/>